<protein>
    <submittedName>
        <fullName evidence="1">Uncharacterized protein</fullName>
    </submittedName>
</protein>
<name>A0ABS0L8E0_9BACT</name>
<reference evidence="1 2" key="1">
    <citation type="submission" date="2020-11" db="EMBL/GenBank/DDBJ databases">
        <title>Hymenobacter sp.</title>
        <authorList>
            <person name="Kim M.K."/>
        </authorList>
    </citation>
    <scope>NUCLEOTIDE SEQUENCE [LARGE SCALE GENOMIC DNA]</scope>
    <source>
        <strain evidence="1 2">BT594</strain>
    </source>
</reference>
<proteinExistence type="predicted"/>
<evidence type="ECO:0000313" key="1">
    <source>
        <dbReference type="EMBL" id="MBG8556170.1"/>
    </source>
</evidence>
<dbReference type="RefSeq" id="WP_196957188.1">
    <property type="nucleotide sequence ID" value="NZ_JADWYK010000021.1"/>
</dbReference>
<keyword evidence="2" id="KW-1185">Reference proteome</keyword>
<dbReference type="Proteomes" id="UP000601099">
    <property type="component" value="Unassembled WGS sequence"/>
</dbReference>
<comment type="caution">
    <text evidence="1">The sequence shown here is derived from an EMBL/GenBank/DDBJ whole genome shotgun (WGS) entry which is preliminary data.</text>
</comment>
<organism evidence="1 2">
    <name type="scientific">Hymenobacter guriensis</name>
    <dbReference type="NCBI Taxonomy" id="2793065"/>
    <lineage>
        <taxon>Bacteria</taxon>
        <taxon>Pseudomonadati</taxon>
        <taxon>Bacteroidota</taxon>
        <taxon>Cytophagia</taxon>
        <taxon>Cytophagales</taxon>
        <taxon>Hymenobacteraceae</taxon>
        <taxon>Hymenobacter</taxon>
    </lineage>
</organism>
<gene>
    <name evidence="1" type="ORF">I5L79_21675</name>
</gene>
<evidence type="ECO:0000313" key="2">
    <source>
        <dbReference type="Proteomes" id="UP000601099"/>
    </source>
</evidence>
<accession>A0ABS0L8E0</accession>
<dbReference type="EMBL" id="JADWYK010000021">
    <property type="protein sequence ID" value="MBG8556170.1"/>
    <property type="molecule type" value="Genomic_DNA"/>
</dbReference>
<sequence>MLAFLREQRIELTSEQAQLVLEKVGEGGTMPIYDSLTNVISKAIAAPGTNYYFEFSDPTLQEDFDAYLKDNRRTGQTFFQSFNPTWFKQAQVGFQGVFLVDLPVMTDANAEELLQDRPRPFYRYVASSDIHDIEVNGNRVEYLILWQQTTADTKDFWVWDDSSCYRVRHQQGEYIRLTAEDTQHELGYVPAYPVTAIQPDERRPVLRSSFLAKSLPLANVYLRDFCNHELGKARFANPKPWSYGVKCDHTPPPVEGYRATCDAGWLHYPGIGKQKCPRCKGMGRYIPYGRDEGYILEVPEKGDEPITPPAGYVIPDLKSLKYIGDELVKNEAKIEKAVLGKEGILAMQSRQETALGKTIDLGPMEARLSLVADNWIECQKFVLNTFAVYRYREQFLRSSCNAGRRWTLLGAAQLEADFAAAKKAGLDESILYSYLEDIIYTKYANDPMELQRNLLKLELTPFPTCTVEQARADGVATAYDLALKRYLNDLVVRFEEENGSILEFGSLLAPSEKLRRIREQFSLYLTDIAQRSPVFTLMPPLNAPAAAVPATAPAFTVGDAVMVKPGMAHMPAHEGLNLTIAQVQGDTYAVKLPDGSVHKWYTTDELMGMSPATKPAKAPEMAM</sequence>